<keyword evidence="2" id="KW-0732">Signal</keyword>
<evidence type="ECO:0000256" key="2">
    <source>
        <dbReference type="SAM" id="SignalP"/>
    </source>
</evidence>
<protein>
    <submittedName>
        <fullName evidence="3">(northern house mosquito) hypothetical protein</fullName>
    </submittedName>
</protein>
<reference evidence="3" key="1">
    <citation type="submission" date="2021-05" db="EMBL/GenBank/DDBJ databases">
        <authorList>
            <person name="Alioto T."/>
            <person name="Alioto T."/>
            <person name="Gomez Garrido J."/>
        </authorList>
    </citation>
    <scope>NUCLEOTIDE SEQUENCE</scope>
</reference>
<sequence>MQQCVVLLAAIGAATSDIAVPHEMATPQTISAEPLRQNQPVSTAQRQLLEVRTARKRVWAATHPALRRGRVGSGVHCQLRERFLGLGCWNRRHGGRTTLTAQQLINCDRIQDLRPLLQERYHVGELRVLLLGCQRLPFLLRHVIQLRHQQLRQHHAPATGHFAQLVQNLRTTAKVIHHVMDATRRHPFHSRKLKQPVDIALLLEILVGMSLDQQVPDHLVALRAELTRVDHLLGLTDKTVSQVVELLNRGQINVFVDEGLKSVVERQPLIVLPTKLRQSDLRQLYAGTRNACARPRRNPRRQPRLQPCPYLVVQPLELLSDSLMFLLHGCGIILFLEVLLLDGLDLKLERLELRPGLVDRIEPRLHLIGVLFQHKVLQELVGAVERREDGVAYLQLVRHLLRHGDEGQLNCKRERSEAPHKQSLGSWKEAHL</sequence>
<dbReference type="EMBL" id="HBUE01190054">
    <property type="protein sequence ID" value="CAG6524741.1"/>
    <property type="molecule type" value="Transcribed_RNA"/>
</dbReference>
<evidence type="ECO:0000313" key="3">
    <source>
        <dbReference type="EMBL" id="CAG6524741.1"/>
    </source>
</evidence>
<proteinExistence type="predicted"/>
<feature type="region of interest" description="Disordered" evidence="1">
    <location>
        <begin position="411"/>
        <end position="432"/>
    </location>
</feature>
<dbReference type="EMBL" id="HBUE01295910">
    <property type="protein sequence ID" value="CAG6576424.1"/>
    <property type="molecule type" value="Transcribed_RNA"/>
</dbReference>
<feature type="chain" id="PRO_5036260812" evidence="2">
    <location>
        <begin position="17"/>
        <end position="432"/>
    </location>
</feature>
<feature type="signal peptide" evidence="2">
    <location>
        <begin position="1"/>
        <end position="16"/>
    </location>
</feature>
<name>A0A8D8GY06_CULPI</name>
<dbReference type="AlphaFoldDB" id="A0A8D8GY06"/>
<evidence type="ECO:0000256" key="1">
    <source>
        <dbReference type="SAM" id="MobiDB-lite"/>
    </source>
</evidence>
<feature type="compositionally biased region" description="Basic and acidic residues" evidence="1">
    <location>
        <begin position="411"/>
        <end position="420"/>
    </location>
</feature>
<accession>A0A8D8GY06</accession>
<organism evidence="3">
    <name type="scientific">Culex pipiens</name>
    <name type="common">House mosquito</name>
    <dbReference type="NCBI Taxonomy" id="7175"/>
    <lineage>
        <taxon>Eukaryota</taxon>
        <taxon>Metazoa</taxon>
        <taxon>Ecdysozoa</taxon>
        <taxon>Arthropoda</taxon>
        <taxon>Hexapoda</taxon>
        <taxon>Insecta</taxon>
        <taxon>Pterygota</taxon>
        <taxon>Neoptera</taxon>
        <taxon>Endopterygota</taxon>
        <taxon>Diptera</taxon>
        <taxon>Nematocera</taxon>
        <taxon>Culicoidea</taxon>
        <taxon>Culicidae</taxon>
        <taxon>Culicinae</taxon>
        <taxon>Culicini</taxon>
        <taxon>Culex</taxon>
        <taxon>Culex</taxon>
    </lineage>
</organism>